<evidence type="ECO:0000313" key="2">
    <source>
        <dbReference type="EMBL" id="KAG2597230.1"/>
    </source>
</evidence>
<evidence type="ECO:0000313" key="3">
    <source>
        <dbReference type="Proteomes" id="UP000823388"/>
    </source>
</evidence>
<feature type="compositionally biased region" description="Basic residues" evidence="1">
    <location>
        <begin position="262"/>
        <end position="271"/>
    </location>
</feature>
<dbReference type="AlphaFoldDB" id="A0A8T0SFS3"/>
<feature type="compositionally biased region" description="Basic and acidic residues" evidence="1">
    <location>
        <begin position="10"/>
        <end position="24"/>
    </location>
</feature>
<evidence type="ECO:0000256" key="1">
    <source>
        <dbReference type="SAM" id="MobiDB-lite"/>
    </source>
</evidence>
<feature type="compositionally biased region" description="Low complexity" evidence="1">
    <location>
        <begin position="34"/>
        <end position="48"/>
    </location>
</feature>
<gene>
    <name evidence="2" type="ORF">PVAP13_5KG193221</name>
</gene>
<feature type="region of interest" description="Disordered" evidence="1">
    <location>
        <begin position="1"/>
        <end position="141"/>
    </location>
</feature>
<dbReference type="EMBL" id="CM029045">
    <property type="protein sequence ID" value="KAG2597230.1"/>
    <property type="molecule type" value="Genomic_DNA"/>
</dbReference>
<keyword evidence="3" id="KW-1185">Reference proteome</keyword>
<sequence length="271" mass="28795">MAGDDVDALELGRTRAQFRDRDPHAANPSPPAAARPLGPAPRRVVPPLHGGGRYGGARPPPSRIQLQPSLAATPARRAPFLHRRIPMRRQGAAPSSSERSGSVAACSANARRPPPVPRELPRPAALSTAGSKEGGEGSERARGLRPLLKGRHAALSAAAAARVALRLLTGHCERPRRMPRPLPLSFPLAAPVPAANELPVRRPYPCYGRPRCALPRPAAALRRRGPLLPPPRRPFPTARALPSSSMGRRTPSPTGASSGGGRRSRGRRPRD</sequence>
<name>A0A8T0SFS3_PANVG</name>
<proteinExistence type="predicted"/>
<feature type="region of interest" description="Disordered" evidence="1">
    <location>
        <begin position="215"/>
        <end position="271"/>
    </location>
</feature>
<organism evidence="2 3">
    <name type="scientific">Panicum virgatum</name>
    <name type="common">Blackwell switchgrass</name>
    <dbReference type="NCBI Taxonomy" id="38727"/>
    <lineage>
        <taxon>Eukaryota</taxon>
        <taxon>Viridiplantae</taxon>
        <taxon>Streptophyta</taxon>
        <taxon>Embryophyta</taxon>
        <taxon>Tracheophyta</taxon>
        <taxon>Spermatophyta</taxon>
        <taxon>Magnoliopsida</taxon>
        <taxon>Liliopsida</taxon>
        <taxon>Poales</taxon>
        <taxon>Poaceae</taxon>
        <taxon>PACMAD clade</taxon>
        <taxon>Panicoideae</taxon>
        <taxon>Panicodae</taxon>
        <taxon>Paniceae</taxon>
        <taxon>Panicinae</taxon>
        <taxon>Panicum</taxon>
        <taxon>Panicum sect. Hiantes</taxon>
    </lineage>
</organism>
<reference evidence="2 3" key="1">
    <citation type="submission" date="2020-05" db="EMBL/GenBank/DDBJ databases">
        <title>WGS assembly of Panicum virgatum.</title>
        <authorList>
            <person name="Lovell J.T."/>
            <person name="Jenkins J."/>
            <person name="Shu S."/>
            <person name="Juenger T.E."/>
            <person name="Schmutz J."/>
        </authorList>
    </citation>
    <scope>NUCLEOTIDE SEQUENCE [LARGE SCALE GENOMIC DNA]</scope>
    <source>
        <strain evidence="3">cv. AP13</strain>
    </source>
</reference>
<accession>A0A8T0SFS3</accession>
<protein>
    <submittedName>
        <fullName evidence="2">Uncharacterized protein</fullName>
    </submittedName>
</protein>
<dbReference type="Proteomes" id="UP000823388">
    <property type="component" value="Chromosome 5K"/>
</dbReference>
<comment type="caution">
    <text evidence="2">The sequence shown here is derived from an EMBL/GenBank/DDBJ whole genome shotgun (WGS) entry which is preliminary data.</text>
</comment>